<protein>
    <recommendedName>
        <fullName evidence="6">Epidermal growth factor receptor-like transmembrane-juxtamembrane segment domain-containing protein</fullName>
    </recommendedName>
</protein>
<gene>
    <name evidence="7" type="ORF">PoMZ_05200</name>
</gene>
<dbReference type="EMBL" id="CP034209">
    <property type="protein sequence ID" value="QBZ63518.1"/>
    <property type="molecule type" value="Genomic_DNA"/>
</dbReference>
<evidence type="ECO:0000256" key="4">
    <source>
        <dbReference type="SAM" id="MobiDB-lite"/>
    </source>
</evidence>
<feature type="compositionally biased region" description="Polar residues" evidence="4">
    <location>
        <begin position="240"/>
        <end position="256"/>
    </location>
</feature>
<feature type="compositionally biased region" description="Low complexity" evidence="4">
    <location>
        <begin position="357"/>
        <end position="367"/>
    </location>
</feature>
<sequence length="427" mass="44734">MPRGTKYNPRAAMLLPEGLLPMLALFLSTSPIMVAAATIAAAGRVLPVPEGQYPLHMTIPASAWQPRETAGWTADAAVEKGADVPMSGFSPRPTDGPRFGSMDIFRRQAATLNPNECGFLPNGVAFSCPGDGASCKHDGTHLGCCQKDGSCKFRAKTCIDYKASVGGACNGITDPATRCCSESSNAFCFTLQFSTSTEPGKIITLLDCQASPGTGILYNSPPPRTTKASPTSKKSPASTQPANSTTGYGSGPTNPSDGDRPGDPEQQQQPAPTSSPNTSKGVIAGGVVGGVAFLGLIGATVLFLIRRRKAPKTRASNSGGDTSMPGATYPPTSPYQTHLSASYGSPADTNTPFSVEQQQQQQQTQKQGWYPHSTHSSVHGTPQSTTPMQQAHSPYRPLVAPAELYHPHVIHELPGDSPPPRQGTTTT</sequence>
<feature type="region of interest" description="Disordered" evidence="4">
    <location>
        <begin position="215"/>
        <end position="279"/>
    </location>
</feature>
<dbReference type="AlphaFoldDB" id="A0A4V1C7I6"/>
<evidence type="ECO:0000256" key="1">
    <source>
        <dbReference type="ARBA" id="ARBA00022553"/>
    </source>
</evidence>
<feature type="compositionally biased region" description="Polar residues" evidence="4">
    <location>
        <begin position="265"/>
        <end position="279"/>
    </location>
</feature>
<keyword evidence="2" id="KW-0547">Nucleotide-binding</keyword>
<proteinExistence type="predicted"/>
<reference evidence="7 8" key="1">
    <citation type="journal article" date="2019" name="Mol. Biol. Evol.">
        <title>Blast fungal genomes show frequent chromosomal changes, gene gains and losses, and effector gene turnover.</title>
        <authorList>
            <person name="Gomez Luciano L.B."/>
            <person name="Jason Tsai I."/>
            <person name="Chuma I."/>
            <person name="Tosa Y."/>
            <person name="Chen Y.H."/>
            <person name="Li J.Y."/>
            <person name="Li M.Y."/>
            <person name="Jade Lu M.Y."/>
            <person name="Nakayashiki H."/>
            <person name="Li W.H."/>
        </authorList>
    </citation>
    <scope>NUCLEOTIDE SEQUENCE [LARGE SCALE GENOMIC DNA]</scope>
    <source>
        <strain evidence="7">MZ5-1-6</strain>
    </source>
</reference>
<organism evidence="7 8">
    <name type="scientific">Pyricularia oryzae</name>
    <name type="common">Rice blast fungus</name>
    <name type="synonym">Magnaporthe oryzae</name>
    <dbReference type="NCBI Taxonomy" id="318829"/>
    <lineage>
        <taxon>Eukaryota</taxon>
        <taxon>Fungi</taxon>
        <taxon>Dikarya</taxon>
        <taxon>Ascomycota</taxon>
        <taxon>Pezizomycotina</taxon>
        <taxon>Sordariomycetes</taxon>
        <taxon>Sordariomycetidae</taxon>
        <taxon>Magnaporthales</taxon>
        <taxon>Pyriculariaceae</taxon>
        <taxon>Pyricularia</taxon>
    </lineage>
</organism>
<dbReference type="GO" id="GO:0005524">
    <property type="term" value="F:ATP binding"/>
    <property type="evidence" value="ECO:0007669"/>
    <property type="project" value="UniProtKB-KW"/>
</dbReference>
<feature type="compositionally biased region" description="Low complexity" evidence="4">
    <location>
        <begin position="225"/>
        <end position="239"/>
    </location>
</feature>
<evidence type="ECO:0000256" key="5">
    <source>
        <dbReference type="SAM" id="Phobius"/>
    </source>
</evidence>
<evidence type="ECO:0000259" key="6">
    <source>
        <dbReference type="Pfam" id="PF21314"/>
    </source>
</evidence>
<dbReference type="Proteomes" id="UP000294847">
    <property type="component" value="Chromosome 6"/>
</dbReference>
<feature type="compositionally biased region" description="Polar residues" evidence="4">
    <location>
        <begin position="373"/>
        <end position="392"/>
    </location>
</feature>
<accession>A0A4V1C7I6</accession>
<evidence type="ECO:0000313" key="8">
    <source>
        <dbReference type="Proteomes" id="UP000294847"/>
    </source>
</evidence>
<keyword evidence="1" id="KW-0597">Phosphoprotein</keyword>
<evidence type="ECO:0000313" key="7">
    <source>
        <dbReference type="EMBL" id="QBZ63518.1"/>
    </source>
</evidence>
<keyword evidence="5" id="KW-1133">Transmembrane helix</keyword>
<feature type="region of interest" description="Disordered" evidence="4">
    <location>
        <begin position="309"/>
        <end position="427"/>
    </location>
</feature>
<feature type="compositionally biased region" description="Polar residues" evidence="4">
    <location>
        <begin position="334"/>
        <end position="356"/>
    </location>
</feature>
<keyword evidence="5" id="KW-0812">Transmembrane</keyword>
<feature type="compositionally biased region" description="Basic and acidic residues" evidence="4">
    <location>
        <begin position="405"/>
        <end position="414"/>
    </location>
</feature>
<dbReference type="Pfam" id="PF21314">
    <property type="entry name" value="TM_ErbB1"/>
    <property type="match status" value="1"/>
</dbReference>
<keyword evidence="3" id="KW-0067">ATP-binding</keyword>
<keyword evidence="5" id="KW-0472">Membrane</keyword>
<evidence type="ECO:0000256" key="3">
    <source>
        <dbReference type="ARBA" id="ARBA00022840"/>
    </source>
</evidence>
<dbReference type="InterPro" id="IPR049328">
    <property type="entry name" value="TM_ErbB1"/>
</dbReference>
<evidence type="ECO:0000256" key="2">
    <source>
        <dbReference type="ARBA" id="ARBA00022741"/>
    </source>
</evidence>
<feature type="transmembrane region" description="Helical" evidence="5">
    <location>
        <begin position="282"/>
        <end position="305"/>
    </location>
</feature>
<name>A0A4V1C7I6_PYROR</name>
<feature type="domain" description="Epidermal growth factor receptor-like transmembrane-juxtamembrane segment" evidence="6">
    <location>
        <begin position="283"/>
        <end position="315"/>
    </location>
</feature>